<keyword evidence="2" id="KW-1185">Reference proteome</keyword>
<accession>A0A1G8IVT6</accession>
<evidence type="ECO:0000313" key="2">
    <source>
        <dbReference type="Proteomes" id="UP000182894"/>
    </source>
</evidence>
<protein>
    <submittedName>
        <fullName evidence="1">Uncharacterized protein</fullName>
    </submittedName>
</protein>
<proteinExistence type="predicted"/>
<dbReference type="EMBL" id="FNCO01000011">
    <property type="protein sequence ID" value="SDI22580.1"/>
    <property type="molecule type" value="Genomic_DNA"/>
</dbReference>
<evidence type="ECO:0000313" key="1">
    <source>
        <dbReference type="EMBL" id="SDI22580.1"/>
    </source>
</evidence>
<reference evidence="2" key="1">
    <citation type="submission" date="2016-10" db="EMBL/GenBank/DDBJ databases">
        <authorList>
            <person name="Varghese N."/>
            <person name="Submissions S."/>
        </authorList>
    </citation>
    <scope>NUCLEOTIDE SEQUENCE [LARGE SCALE GENOMIC DNA]</scope>
    <source>
        <strain evidence="2">ATCC 700689</strain>
    </source>
</reference>
<sequence length="80" mass="8811">MESTLSTLSEIAANLLKRERVTRVSPEEVAAQDSVGWDALMSDARHGDIHQWQASLSQHIADNPGQRRVTVLRVIEGGMS</sequence>
<name>A0A1G8IVT6_9PSED</name>
<organism evidence="1 2">
    <name type="scientific">Pseudomonas abietaniphila</name>
    <dbReference type="NCBI Taxonomy" id="89065"/>
    <lineage>
        <taxon>Bacteria</taxon>
        <taxon>Pseudomonadati</taxon>
        <taxon>Pseudomonadota</taxon>
        <taxon>Gammaproteobacteria</taxon>
        <taxon>Pseudomonadales</taxon>
        <taxon>Pseudomonadaceae</taxon>
        <taxon>Pseudomonas</taxon>
    </lineage>
</organism>
<dbReference type="Proteomes" id="UP000182894">
    <property type="component" value="Unassembled WGS sequence"/>
</dbReference>
<dbReference type="STRING" id="89065.SAMN05216605_111168"/>
<dbReference type="AlphaFoldDB" id="A0A1G8IVT6"/>
<gene>
    <name evidence="1" type="ORF">SAMN05216605_111168</name>
</gene>